<comment type="caution">
    <text evidence="1">The sequence shown here is derived from an EMBL/GenBank/DDBJ whole genome shotgun (WGS) entry which is preliminary data.</text>
</comment>
<dbReference type="EMBL" id="JASPKY010000081">
    <property type="protein sequence ID" value="KAK9738869.1"/>
    <property type="molecule type" value="Genomic_DNA"/>
</dbReference>
<keyword evidence="2" id="KW-1185">Reference proteome</keyword>
<name>A0AAW1LWS3_POPJA</name>
<evidence type="ECO:0000313" key="2">
    <source>
        <dbReference type="Proteomes" id="UP001458880"/>
    </source>
</evidence>
<proteinExistence type="predicted"/>
<protein>
    <submittedName>
        <fullName evidence="1">Uncharacterized protein</fullName>
    </submittedName>
</protein>
<reference evidence="1 2" key="1">
    <citation type="journal article" date="2024" name="BMC Genomics">
        <title>De novo assembly and annotation of Popillia japonica's genome with initial clues to its potential as an invasive pest.</title>
        <authorList>
            <person name="Cucini C."/>
            <person name="Boschi S."/>
            <person name="Funari R."/>
            <person name="Cardaioli E."/>
            <person name="Iannotti N."/>
            <person name="Marturano G."/>
            <person name="Paoli F."/>
            <person name="Bruttini M."/>
            <person name="Carapelli A."/>
            <person name="Frati F."/>
            <person name="Nardi F."/>
        </authorList>
    </citation>
    <scope>NUCLEOTIDE SEQUENCE [LARGE SCALE GENOMIC DNA]</scope>
    <source>
        <strain evidence="1">DMR45628</strain>
    </source>
</reference>
<sequence length="218" mass="24876">MSQEVMFLEYFQYMNQSPLYATSNTSVKFPTSLQEVDGVTLQYSIRLQLLYYSFNDNFTLRVLVPVILLLIYTQFVVTQNTILKINNRNDDLNNRKPILLPLQVIYEDQKSANQPEVEFVRPVKAEELHNLASENPVLATLLLSYNLHISADSPGFNHPQHLPINPYVALLLSHYGRYIPLSSGSSSSGRGIYGYTAANNYHNNLPFGSYKIHTDRDV</sequence>
<organism evidence="1 2">
    <name type="scientific">Popillia japonica</name>
    <name type="common">Japanese beetle</name>
    <dbReference type="NCBI Taxonomy" id="7064"/>
    <lineage>
        <taxon>Eukaryota</taxon>
        <taxon>Metazoa</taxon>
        <taxon>Ecdysozoa</taxon>
        <taxon>Arthropoda</taxon>
        <taxon>Hexapoda</taxon>
        <taxon>Insecta</taxon>
        <taxon>Pterygota</taxon>
        <taxon>Neoptera</taxon>
        <taxon>Endopterygota</taxon>
        <taxon>Coleoptera</taxon>
        <taxon>Polyphaga</taxon>
        <taxon>Scarabaeiformia</taxon>
        <taxon>Scarabaeidae</taxon>
        <taxon>Rutelinae</taxon>
        <taxon>Popillia</taxon>
    </lineage>
</organism>
<gene>
    <name evidence="1" type="ORF">QE152_g9451</name>
</gene>
<accession>A0AAW1LWS3</accession>
<evidence type="ECO:0000313" key="1">
    <source>
        <dbReference type="EMBL" id="KAK9738869.1"/>
    </source>
</evidence>
<dbReference type="AlphaFoldDB" id="A0AAW1LWS3"/>
<dbReference type="Proteomes" id="UP001458880">
    <property type="component" value="Unassembled WGS sequence"/>
</dbReference>